<organism evidence="2 3">
    <name type="scientific">Ilyodon furcidens</name>
    <name type="common">goldbreast splitfin</name>
    <dbReference type="NCBI Taxonomy" id="33524"/>
    <lineage>
        <taxon>Eukaryota</taxon>
        <taxon>Metazoa</taxon>
        <taxon>Chordata</taxon>
        <taxon>Craniata</taxon>
        <taxon>Vertebrata</taxon>
        <taxon>Euteleostomi</taxon>
        <taxon>Actinopterygii</taxon>
        <taxon>Neopterygii</taxon>
        <taxon>Teleostei</taxon>
        <taxon>Neoteleostei</taxon>
        <taxon>Acanthomorphata</taxon>
        <taxon>Ovalentaria</taxon>
        <taxon>Atherinomorphae</taxon>
        <taxon>Cyprinodontiformes</taxon>
        <taxon>Goodeidae</taxon>
        <taxon>Ilyodon</taxon>
    </lineage>
</organism>
<name>A0ABV0UDI3_9TELE</name>
<dbReference type="InterPro" id="IPR001304">
    <property type="entry name" value="C-type_lectin-like"/>
</dbReference>
<dbReference type="InterPro" id="IPR016186">
    <property type="entry name" value="C-type_lectin-like/link_sf"/>
</dbReference>
<dbReference type="InterPro" id="IPR016187">
    <property type="entry name" value="CTDL_fold"/>
</dbReference>
<dbReference type="PANTHER" id="PTHR45784:SF3">
    <property type="entry name" value="C-TYPE LECTIN DOMAIN FAMILY 4 MEMBER K-LIKE-RELATED"/>
    <property type="match status" value="1"/>
</dbReference>
<evidence type="ECO:0000313" key="2">
    <source>
        <dbReference type="EMBL" id="MEQ2243121.1"/>
    </source>
</evidence>
<dbReference type="SMART" id="SM00034">
    <property type="entry name" value="CLECT"/>
    <property type="match status" value="1"/>
</dbReference>
<dbReference type="Gene3D" id="3.10.100.10">
    <property type="entry name" value="Mannose-Binding Protein A, subunit A"/>
    <property type="match status" value="1"/>
</dbReference>
<dbReference type="EMBL" id="JAHRIQ010069720">
    <property type="protein sequence ID" value="MEQ2243121.1"/>
    <property type="molecule type" value="Genomic_DNA"/>
</dbReference>
<evidence type="ECO:0000259" key="1">
    <source>
        <dbReference type="PROSITE" id="PS50041"/>
    </source>
</evidence>
<accession>A0ABV0UDI3</accession>
<dbReference type="PANTHER" id="PTHR45784">
    <property type="entry name" value="C-TYPE LECTIN DOMAIN FAMILY 20 MEMBER A-RELATED"/>
    <property type="match status" value="1"/>
</dbReference>
<reference evidence="2 3" key="1">
    <citation type="submission" date="2021-06" db="EMBL/GenBank/DDBJ databases">
        <authorList>
            <person name="Palmer J.M."/>
        </authorList>
    </citation>
    <scope>NUCLEOTIDE SEQUENCE [LARGE SCALE GENOMIC DNA]</scope>
    <source>
        <strain evidence="3">if_2019</strain>
        <tissue evidence="2">Muscle</tissue>
    </source>
</reference>
<keyword evidence="3" id="KW-1185">Reference proteome</keyword>
<evidence type="ECO:0000313" key="3">
    <source>
        <dbReference type="Proteomes" id="UP001482620"/>
    </source>
</evidence>
<dbReference type="SUPFAM" id="SSF56436">
    <property type="entry name" value="C-type lectin-like"/>
    <property type="match status" value="1"/>
</dbReference>
<dbReference type="CDD" id="cd00037">
    <property type="entry name" value="CLECT"/>
    <property type="match status" value="1"/>
</dbReference>
<dbReference type="Proteomes" id="UP001482620">
    <property type="component" value="Unassembled WGS sequence"/>
</dbReference>
<protein>
    <recommendedName>
        <fullName evidence="1">C-type lectin domain-containing protein</fullName>
    </recommendedName>
</protein>
<dbReference type="Pfam" id="PF00059">
    <property type="entry name" value="Lectin_C"/>
    <property type="match status" value="1"/>
</dbReference>
<comment type="caution">
    <text evidence="2">The sequence shown here is derived from an EMBL/GenBank/DDBJ whole genome shotgun (WGS) entry which is preliminary data.</text>
</comment>
<proteinExistence type="predicted"/>
<gene>
    <name evidence="2" type="ORF">ILYODFUR_003902</name>
</gene>
<sequence length="154" mass="17562">MSDLSAASEVVVQCNGSNELQVIGVDHETDNPLRFHNESKSWIKALQHCHNFNSTLAQINNLTVEVEVMSFLEEKTEYQNGVWIGLERSIFGTDIEWKWISGISDVYLKWNSSFPVDPLNNHCGKIIWLEESQNIQLLDGNCHEKLPFICQGVK</sequence>
<dbReference type="PROSITE" id="PS50041">
    <property type="entry name" value="C_TYPE_LECTIN_2"/>
    <property type="match status" value="1"/>
</dbReference>
<feature type="domain" description="C-type lectin" evidence="1">
    <location>
        <begin position="35"/>
        <end position="151"/>
    </location>
</feature>